<proteinExistence type="predicted"/>
<name>A0ACB8P913_CITSI</name>
<dbReference type="Proteomes" id="UP000829398">
    <property type="component" value="Chromosome 1"/>
</dbReference>
<reference evidence="2" key="1">
    <citation type="journal article" date="2023" name="Hortic. Res.">
        <title>A chromosome-level phased genome enabling allele-level studies in sweet orange: a case study on citrus Huanglongbing tolerance.</title>
        <authorList>
            <person name="Wu B."/>
            <person name="Yu Q."/>
            <person name="Deng Z."/>
            <person name="Duan Y."/>
            <person name="Luo F."/>
            <person name="Gmitter F. Jr."/>
        </authorList>
    </citation>
    <scope>NUCLEOTIDE SEQUENCE [LARGE SCALE GENOMIC DNA]</scope>
    <source>
        <strain evidence="2">cv. Valencia</strain>
    </source>
</reference>
<protein>
    <submittedName>
        <fullName evidence="1">Shikimate O-hydroxycinnamoyltransferase</fullName>
    </submittedName>
</protein>
<organism evidence="1 2">
    <name type="scientific">Citrus sinensis</name>
    <name type="common">Sweet orange</name>
    <name type="synonym">Citrus aurantium var. sinensis</name>
    <dbReference type="NCBI Taxonomy" id="2711"/>
    <lineage>
        <taxon>Eukaryota</taxon>
        <taxon>Viridiplantae</taxon>
        <taxon>Streptophyta</taxon>
        <taxon>Embryophyta</taxon>
        <taxon>Tracheophyta</taxon>
        <taxon>Spermatophyta</taxon>
        <taxon>Magnoliopsida</taxon>
        <taxon>eudicotyledons</taxon>
        <taxon>Gunneridae</taxon>
        <taxon>Pentapetalae</taxon>
        <taxon>rosids</taxon>
        <taxon>malvids</taxon>
        <taxon>Sapindales</taxon>
        <taxon>Rutaceae</taxon>
        <taxon>Aurantioideae</taxon>
        <taxon>Citrus</taxon>
    </lineage>
</organism>
<sequence length="461" mass="51398">MEIHVQKSTIIRPAQETPKQRLRNSDLDLIAPSNYVPLVFFYRRPNYSSPNFFDAGLLKEALKKILVPFHPVAGRLPSDESGRTEILCNGEGVLFVEAETSCVIDDFGDFAEGSKLLPLLPTFDDTKDNSSYPLMMTQVTRFKCGGVCLATRFHHILADGASTYHFVNSWAEMTRGVPISIPPFFDRTVLDFGVPNSPRFHHIEYDPPPSMNTPTQNSESICTAILNLSLEQIKILKEKSKENRGSTFEYTRLEVLAAHIWRCVCKARELSDDQASKLHFPTNGRSKLNPPLPSGYFGNVVFTTALIALSGLVVAVALETMKIQVQTSTIIRPAREIPKHCLRILDLDQTVPAIHTGSVYFYRRRTAGCSNSFEADLMNESLSNVLVSFYPMAGRLGWDENGRIEIQCNGEGVVFLEAETSCAIDDLGDFESSVKLMNLALPVDSNEDISSYPLIQVQVHN</sequence>
<dbReference type="EMBL" id="CM039170">
    <property type="protein sequence ID" value="KAH9806335.1"/>
    <property type="molecule type" value="Genomic_DNA"/>
</dbReference>
<evidence type="ECO:0000313" key="2">
    <source>
        <dbReference type="Proteomes" id="UP000829398"/>
    </source>
</evidence>
<evidence type="ECO:0000313" key="1">
    <source>
        <dbReference type="EMBL" id="KAH9806335.1"/>
    </source>
</evidence>
<comment type="caution">
    <text evidence="1">The sequence shown here is derived from an EMBL/GenBank/DDBJ whole genome shotgun (WGS) entry which is preliminary data.</text>
</comment>
<gene>
    <name evidence="1" type="ORF">KPL71_002732</name>
</gene>
<keyword evidence="2" id="KW-1185">Reference proteome</keyword>
<accession>A0ACB8P913</accession>